<organism evidence="3">
    <name type="scientific">Mytilinidion resinicola</name>
    <dbReference type="NCBI Taxonomy" id="574789"/>
    <lineage>
        <taxon>Eukaryota</taxon>
        <taxon>Fungi</taxon>
        <taxon>Dikarya</taxon>
        <taxon>Ascomycota</taxon>
        <taxon>Pezizomycotina</taxon>
        <taxon>Dothideomycetes</taxon>
        <taxon>Pleosporomycetidae</taxon>
        <taxon>Mytilinidiales</taxon>
        <taxon>Mytilinidiaceae</taxon>
        <taxon>Mytilinidion</taxon>
    </lineage>
</organism>
<reference evidence="3 5" key="1">
    <citation type="journal article" date="2020" name="Stud. Mycol.">
        <title>101 Dothideomycetes genomes: a test case for predicting lifestyles and emergence of pathogens.</title>
        <authorList>
            <person name="Haridas S."/>
            <person name="Albert R."/>
            <person name="Binder M."/>
            <person name="Bloem J."/>
            <person name="Labutti K."/>
            <person name="Salamov A."/>
            <person name="Andreopoulos B."/>
            <person name="Baker S."/>
            <person name="Barry K."/>
            <person name="Bills G."/>
            <person name="Bluhm B."/>
            <person name="Cannon C."/>
            <person name="Castanera R."/>
            <person name="Culley D."/>
            <person name="Daum C."/>
            <person name="Ezra D."/>
            <person name="Gonzalez J."/>
            <person name="Henrissat B."/>
            <person name="Kuo A."/>
            <person name="Liang C."/>
            <person name="Lipzen A."/>
            <person name="Lutzoni F."/>
            <person name="Magnuson J."/>
            <person name="Mondo S."/>
            <person name="Nolan M."/>
            <person name="Ohm R."/>
            <person name="Pangilinan J."/>
            <person name="Park H.-J."/>
            <person name="Ramirez L."/>
            <person name="Alfaro M."/>
            <person name="Sun H."/>
            <person name="Tritt A."/>
            <person name="Yoshinaga Y."/>
            <person name="Zwiers L.-H."/>
            <person name="Turgeon B."/>
            <person name="Goodwin S."/>
            <person name="Spatafora J."/>
            <person name="Crous P."/>
            <person name="Grigoriev I."/>
        </authorList>
    </citation>
    <scope>NUCLEOTIDE SEQUENCE</scope>
    <source>
        <strain evidence="3 5">CBS 304.34</strain>
    </source>
</reference>
<reference evidence="5" key="3">
    <citation type="submission" date="2025-04" db="UniProtKB">
        <authorList>
            <consortium name="RefSeq"/>
        </authorList>
    </citation>
    <scope>IDENTIFICATION</scope>
    <source>
        <strain evidence="5">CBS 304.34</strain>
    </source>
</reference>
<feature type="region of interest" description="Disordered" evidence="1">
    <location>
        <begin position="315"/>
        <end position="416"/>
    </location>
</feature>
<dbReference type="RefSeq" id="XP_033583638.1">
    <property type="nucleotide sequence ID" value="XM_033718933.1"/>
</dbReference>
<feature type="signal peptide" evidence="2">
    <location>
        <begin position="1"/>
        <end position="20"/>
    </location>
</feature>
<accession>A0A6A6Z8Q0</accession>
<evidence type="ECO:0000313" key="4">
    <source>
        <dbReference type="Proteomes" id="UP000504636"/>
    </source>
</evidence>
<feature type="compositionally biased region" description="Pro residues" evidence="1">
    <location>
        <begin position="369"/>
        <end position="386"/>
    </location>
</feature>
<protein>
    <submittedName>
        <fullName evidence="3 5">Uncharacterized protein</fullName>
    </submittedName>
</protein>
<dbReference type="AlphaFoldDB" id="A0A6A6Z8Q0"/>
<feature type="compositionally biased region" description="Basic and acidic residues" evidence="1">
    <location>
        <begin position="315"/>
        <end position="326"/>
    </location>
</feature>
<dbReference type="Proteomes" id="UP000504636">
    <property type="component" value="Unplaced"/>
</dbReference>
<proteinExistence type="predicted"/>
<keyword evidence="2" id="KW-0732">Signal</keyword>
<gene>
    <name evidence="3 5" type="ORF">BDZ99DRAFT_458516</name>
</gene>
<dbReference type="OrthoDB" id="10574827at2759"/>
<evidence type="ECO:0000313" key="5">
    <source>
        <dbReference type="RefSeq" id="XP_033583638.1"/>
    </source>
</evidence>
<evidence type="ECO:0000256" key="1">
    <source>
        <dbReference type="SAM" id="MobiDB-lite"/>
    </source>
</evidence>
<evidence type="ECO:0000313" key="3">
    <source>
        <dbReference type="EMBL" id="KAF2816674.1"/>
    </source>
</evidence>
<keyword evidence="4" id="KW-1185">Reference proteome</keyword>
<feature type="compositionally biased region" description="Polar residues" evidence="1">
    <location>
        <begin position="347"/>
        <end position="356"/>
    </location>
</feature>
<feature type="region of interest" description="Disordered" evidence="1">
    <location>
        <begin position="26"/>
        <end position="61"/>
    </location>
</feature>
<name>A0A6A6Z8Q0_9PEZI</name>
<dbReference type="GeneID" id="54459826"/>
<dbReference type="EMBL" id="MU003693">
    <property type="protein sequence ID" value="KAF2816674.1"/>
    <property type="molecule type" value="Genomic_DNA"/>
</dbReference>
<reference evidence="5" key="2">
    <citation type="submission" date="2020-04" db="EMBL/GenBank/DDBJ databases">
        <authorList>
            <consortium name="NCBI Genome Project"/>
        </authorList>
    </citation>
    <scope>NUCLEOTIDE SEQUENCE</scope>
    <source>
        <strain evidence="5">CBS 304.34</strain>
    </source>
</reference>
<feature type="compositionally biased region" description="Acidic residues" evidence="1">
    <location>
        <begin position="404"/>
        <end position="416"/>
    </location>
</feature>
<feature type="chain" id="PRO_5044629664" evidence="2">
    <location>
        <begin position="21"/>
        <end position="416"/>
    </location>
</feature>
<sequence length="416" mass="45621">MFLFILILAITAYFVSLSISANNTVSEAESKPAVAPTPKPRLKPTRKPLSSPPPPKPYAATPPTIQELAELEDPQFMKTHPFTHPELYDIDGQIPGDRNHRPFITSRNKIRCWNGYQWIDEDFGFNTEGYGETADGYFGQWVPYLEGNETSGWRGGVRFQFRARPGPRPPAPAIVKRALIPAHRSPEPAINEPDLEPSSKRAPDTFPIVPQLDTSAGPGATSYPPPQPQPTIQQVQLPAPIQIALPLGPPPAAISVDLGELPDAIWFEASYVPSSIGLLPDHMVRAYILGERCRRLAAEAAQHVADQLEIEAKKKKNEEKKRREMAMAKARKERKAVNRAGVGSIFGASTSTSGPSTHAPRATASDVVPPRPATPPPPRPATPPPARLSEEEQMREMAALAEEPLPDDDDDSFYED</sequence>
<evidence type="ECO:0000256" key="2">
    <source>
        <dbReference type="SAM" id="SignalP"/>
    </source>
</evidence>